<dbReference type="GO" id="GO:0051301">
    <property type="term" value="P:cell division"/>
    <property type="evidence" value="ECO:0007669"/>
    <property type="project" value="UniProtKB-KW"/>
</dbReference>
<dbReference type="AlphaFoldDB" id="A0A7G6X7G9"/>
<keyword evidence="2" id="KW-0132">Cell division</keyword>
<keyword evidence="2" id="KW-0131">Cell cycle</keyword>
<proteinExistence type="predicted"/>
<dbReference type="KEGG" id="kqi:F1D05_35135"/>
<feature type="region of interest" description="Disordered" evidence="1">
    <location>
        <begin position="41"/>
        <end position="67"/>
    </location>
</feature>
<name>A0A7G6X7G9_9ACTN</name>
<dbReference type="Proteomes" id="UP000515563">
    <property type="component" value="Chromosome"/>
</dbReference>
<evidence type="ECO:0000256" key="1">
    <source>
        <dbReference type="SAM" id="MobiDB-lite"/>
    </source>
</evidence>
<dbReference type="EMBL" id="CP043661">
    <property type="protein sequence ID" value="QNE22184.1"/>
    <property type="molecule type" value="Genomic_DNA"/>
</dbReference>
<gene>
    <name evidence="2" type="ORF">F1D05_35135</name>
</gene>
<evidence type="ECO:0000313" key="3">
    <source>
        <dbReference type="Proteomes" id="UP000515563"/>
    </source>
</evidence>
<sequence>MRLHPGYRSAVQTEPSRPSRRAVLRSAAVVAASATLLTGCEDAKDKSGTPGVTEGPGGSTPPAPSTDPVIVAALTAAATQVEQLSLRYSAVSQAFPKLRTQLEIGVKIHAAQSAELKKVGGFEPPQPGKLPALPKDATTALADLAGREQKLSVSHATAAAKVSGEAARLLAMLAAAESQLAATLTVMGKKKVASS</sequence>
<reference evidence="3" key="1">
    <citation type="submission" date="2019-09" db="EMBL/GenBank/DDBJ databases">
        <title>Antimicrobial potential of Antarctic Bacteria.</title>
        <authorList>
            <person name="Benaud N."/>
            <person name="Edwards R.J."/>
            <person name="Ferrari B.C."/>
        </authorList>
    </citation>
    <scope>NUCLEOTIDE SEQUENCE [LARGE SCALE GENOMIC DNA]</scope>
    <source>
        <strain evidence="3">SPB151</strain>
    </source>
</reference>
<keyword evidence="3" id="KW-1185">Reference proteome</keyword>
<organism evidence="2 3">
    <name type="scientific">Kribbella qitaiheensis</name>
    <dbReference type="NCBI Taxonomy" id="1544730"/>
    <lineage>
        <taxon>Bacteria</taxon>
        <taxon>Bacillati</taxon>
        <taxon>Actinomycetota</taxon>
        <taxon>Actinomycetes</taxon>
        <taxon>Propionibacteriales</taxon>
        <taxon>Kribbellaceae</taxon>
        <taxon>Kribbella</taxon>
    </lineage>
</organism>
<reference evidence="2 3" key="2">
    <citation type="journal article" date="2020" name="Microbiol. Resour. Announc.">
        <title>Antarctic desert soil bacteria exhibit high novel natural product potential, evaluated through long-read genome sequencing and comparative genomics.</title>
        <authorList>
            <person name="Benaud N."/>
            <person name="Edwards R.J."/>
            <person name="Amos T.G."/>
            <person name="D'Agostino P.M."/>
            <person name="Gutierrez-Chavez C."/>
            <person name="Montgomery K."/>
            <person name="Nicetic I."/>
            <person name="Ferrari B.C."/>
        </authorList>
    </citation>
    <scope>NUCLEOTIDE SEQUENCE [LARGE SCALE GENOMIC DNA]</scope>
    <source>
        <strain evidence="2 3">SPB151</strain>
    </source>
</reference>
<protein>
    <submittedName>
        <fullName evidence="2">Cell division protein FtsK</fullName>
    </submittedName>
</protein>
<evidence type="ECO:0000313" key="2">
    <source>
        <dbReference type="EMBL" id="QNE22184.1"/>
    </source>
</evidence>
<feature type="region of interest" description="Disordered" evidence="1">
    <location>
        <begin position="1"/>
        <end position="22"/>
    </location>
</feature>
<accession>A0A7G6X7G9</accession>